<organism evidence="2 3">
    <name type="scientific">Podospora didyma</name>
    <dbReference type="NCBI Taxonomy" id="330526"/>
    <lineage>
        <taxon>Eukaryota</taxon>
        <taxon>Fungi</taxon>
        <taxon>Dikarya</taxon>
        <taxon>Ascomycota</taxon>
        <taxon>Pezizomycotina</taxon>
        <taxon>Sordariomycetes</taxon>
        <taxon>Sordariomycetidae</taxon>
        <taxon>Sordariales</taxon>
        <taxon>Podosporaceae</taxon>
        <taxon>Podospora</taxon>
    </lineage>
</organism>
<reference evidence="2" key="1">
    <citation type="journal article" date="2023" name="Mol. Phylogenet. Evol.">
        <title>Genome-scale phylogeny and comparative genomics of the fungal order Sordariales.</title>
        <authorList>
            <person name="Hensen N."/>
            <person name="Bonometti L."/>
            <person name="Westerberg I."/>
            <person name="Brannstrom I.O."/>
            <person name="Guillou S."/>
            <person name="Cros-Aarteil S."/>
            <person name="Calhoun S."/>
            <person name="Haridas S."/>
            <person name="Kuo A."/>
            <person name="Mondo S."/>
            <person name="Pangilinan J."/>
            <person name="Riley R."/>
            <person name="LaButti K."/>
            <person name="Andreopoulos B."/>
            <person name="Lipzen A."/>
            <person name="Chen C."/>
            <person name="Yan M."/>
            <person name="Daum C."/>
            <person name="Ng V."/>
            <person name="Clum A."/>
            <person name="Steindorff A."/>
            <person name="Ohm R.A."/>
            <person name="Martin F."/>
            <person name="Silar P."/>
            <person name="Natvig D.O."/>
            <person name="Lalanne C."/>
            <person name="Gautier V."/>
            <person name="Ament-Velasquez S.L."/>
            <person name="Kruys A."/>
            <person name="Hutchinson M.I."/>
            <person name="Powell A.J."/>
            <person name="Barry K."/>
            <person name="Miller A.N."/>
            <person name="Grigoriev I.V."/>
            <person name="Debuchy R."/>
            <person name="Gladieux P."/>
            <person name="Hiltunen Thoren M."/>
            <person name="Johannesson H."/>
        </authorList>
    </citation>
    <scope>NUCLEOTIDE SEQUENCE</scope>
    <source>
        <strain evidence="2">CBS 232.78</strain>
    </source>
</reference>
<keyword evidence="1" id="KW-0732">Signal</keyword>
<dbReference type="Proteomes" id="UP001285441">
    <property type="component" value="Unassembled WGS sequence"/>
</dbReference>
<evidence type="ECO:0000313" key="3">
    <source>
        <dbReference type="Proteomes" id="UP001285441"/>
    </source>
</evidence>
<reference evidence="2" key="2">
    <citation type="submission" date="2023-06" db="EMBL/GenBank/DDBJ databases">
        <authorList>
            <consortium name="Lawrence Berkeley National Laboratory"/>
            <person name="Haridas S."/>
            <person name="Hensen N."/>
            <person name="Bonometti L."/>
            <person name="Westerberg I."/>
            <person name="Brannstrom I.O."/>
            <person name="Guillou S."/>
            <person name="Cros-Aarteil S."/>
            <person name="Calhoun S."/>
            <person name="Kuo A."/>
            <person name="Mondo S."/>
            <person name="Pangilinan J."/>
            <person name="Riley R."/>
            <person name="LaButti K."/>
            <person name="Andreopoulos B."/>
            <person name="Lipzen A."/>
            <person name="Chen C."/>
            <person name="Yanf M."/>
            <person name="Daum C."/>
            <person name="Ng V."/>
            <person name="Clum A."/>
            <person name="Steindorff A."/>
            <person name="Ohm R."/>
            <person name="Martin F."/>
            <person name="Silar P."/>
            <person name="Natvig D."/>
            <person name="Lalanne C."/>
            <person name="Gautier V."/>
            <person name="Ament-velasquez S.L."/>
            <person name="Kruys A."/>
            <person name="Hutchinson M.I."/>
            <person name="Powell A.J."/>
            <person name="Barry K."/>
            <person name="Miller A.N."/>
            <person name="Grigoriev I.V."/>
            <person name="Debuchy R."/>
            <person name="Gladieux P."/>
            <person name="Thoren M.H."/>
            <person name="Johannesson H."/>
        </authorList>
    </citation>
    <scope>NUCLEOTIDE SEQUENCE</scope>
    <source>
        <strain evidence="2">CBS 232.78</strain>
    </source>
</reference>
<evidence type="ECO:0000256" key="1">
    <source>
        <dbReference type="SAM" id="SignalP"/>
    </source>
</evidence>
<feature type="chain" id="PRO_5042000113" description="Secreted protein" evidence="1">
    <location>
        <begin position="19"/>
        <end position="80"/>
    </location>
</feature>
<sequence>MIAKSLLANIALVMVAIAEFKKSWNLPFVTKRDSHLQKRVVCAKQEEENGEKGTSMRLISCFISRASVKLRREKRSLTAF</sequence>
<feature type="signal peptide" evidence="1">
    <location>
        <begin position="1"/>
        <end position="18"/>
    </location>
</feature>
<dbReference type="AlphaFoldDB" id="A0AAE0TZD3"/>
<comment type="caution">
    <text evidence="2">The sequence shown here is derived from an EMBL/GenBank/DDBJ whole genome shotgun (WGS) entry which is preliminary data.</text>
</comment>
<dbReference type="EMBL" id="JAULSW010000004">
    <property type="protein sequence ID" value="KAK3385072.1"/>
    <property type="molecule type" value="Genomic_DNA"/>
</dbReference>
<evidence type="ECO:0008006" key="4">
    <source>
        <dbReference type="Google" id="ProtNLM"/>
    </source>
</evidence>
<accession>A0AAE0TZD3</accession>
<name>A0AAE0TZD3_9PEZI</name>
<keyword evidence="3" id="KW-1185">Reference proteome</keyword>
<evidence type="ECO:0000313" key="2">
    <source>
        <dbReference type="EMBL" id="KAK3385072.1"/>
    </source>
</evidence>
<gene>
    <name evidence="2" type="ORF">B0H63DRAFT_472294</name>
</gene>
<protein>
    <recommendedName>
        <fullName evidence="4">Secreted protein</fullName>
    </recommendedName>
</protein>
<proteinExistence type="predicted"/>